<dbReference type="Proteomes" id="UP000216524">
    <property type="component" value="Unassembled WGS sequence"/>
</dbReference>
<evidence type="ECO:0000313" key="1">
    <source>
        <dbReference type="EMBL" id="OZI75338.1"/>
    </source>
</evidence>
<keyword evidence="2" id="KW-1185">Reference proteome</keyword>
<dbReference type="Gene3D" id="3.10.450.530">
    <property type="entry name" value="Ribonuclease toxin, BrnT, of type II toxin-antitoxin system"/>
    <property type="match status" value="1"/>
</dbReference>
<dbReference type="RefSeq" id="WP_094829955.1">
    <property type="nucleotide sequence ID" value="NZ_NEVV01000005.1"/>
</dbReference>
<dbReference type="Pfam" id="PF04365">
    <property type="entry name" value="BrnT_toxin"/>
    <property type="match status" value="1"/>
</dbReference>
<organism evidence="1 2">
    <name type="scientific">Bordetella genomosp. 6</name>
    <dbReference type="NCBI Taxonomy" id="463024"/>
    <lineage>
        <taxon>Bacteria</taxon>
        <taxon>Pseudomonadati</taxon>
        <taxon>Pseudomonadota</taxon>
        <taxon>Betaproteobacteria</taxon>
        <taxon>Burkholderiales</taxon>
        <taxon>Alcaligenaceae</taxon>
        <taxon>Bordetella</taxon>
    </lineage>
</organism>
<reference evidence="1 2" key="1">
    <citation type="submission" date="2017-05" db="EMBL/GenBank/DDBJ databases">
        <title>Complete and WGS of Bordetella genogroups.</title>
        <authorList>
            <person name="Spilker T."/>
            <person name="Lipuma J."/>
        </authorList>
    </citation>
    <scope>NUCLEOTIDE SEQUENCE [LARGE SCALE GENOMIC DNA]</scope>
    <source>
        <strain evidence="1 2">AU3139</strain>
    </source>
</reference>
<proteinExistence type="predicted"/>
<gene>
    <name evidence="1" type="ORF">CAL23_15505</name>
</gene>
<name>A0ABX4FAJ3_9BORD</name>
<dbReference type="InterPro" id="IPR007460">
    <property type="entry name" value="BrnT_toxin"/>
</dbReference>
<dbReference type="InterPro" id="IPR038573">
    <property type="entry name" value="BrnT_sf"/>
</dbReference>
<protein>
    <recommendedName>
        <fullName evidence="3">BrnT family toxin</fullName>
    </recommendedName>
</protein>
<evidence type="ECO:0008006" key="3">
    <source>
        <dbReference type="Google" id="ProtNLM"/>
    </source>
</evidence>
<sequence>MSFELAHDFDWNSALVIENARQDCSETRYQALGTIDGRVYMLVFTVRGEAIRVINLRKANSREIARYEKAQP</sequence>
<evidence type="ECO:0000313" key="2">
    <source>
        <dbReference type="Proteomes" id="UP000216524"/>
    </source>
</evidence>
<accession>A0ABX4FAJ3</accession>
<dbReference type="EMBL" id="NEVV01000005">
    <property type="protein sequence ID" value="OZI75338.1"/>
    <property type="molecule type" value="Genomic_DNA"/>
</dbReference>
<comment type="caution">
    <text evidence="1">The sequence shown here is derived from an EMBL/GenBank/DDBJ whole genome shotgun (WGS) entry which is preliminary data.</text>
</comment>